<feature type="coiled-coil region" evidence="1">
    <location>
        <begin position="58"/>
        <end position="85"/>
    </location>
</feature>
<keyword evidence="1" id="KW-0175">Coiled coil</keyword>
<evidence type="ECO:0000256" key="1">
    <source>
        <dbReference type="SAM" id="Coils"/>
    </source>
</evidence>
<evidence type="ECO:0000313" key="2">
    <source>
        <dbReference type="EMBL" id="GAI11223.1"/>
    </source>
</evidence>
<comment type="caution">
    <text evidence="2">The sequence shown here is derived from an EMBL/GenBank/DDBJ whole genome shotgun (WGS) entry which is preliminary data.</text>
</comment>
<sequence length="197" mass="22925">RIYQDLTKKESVHLANWPKSNEKLIAKSLEQQMALVRQMVSLGLRARTEAKIKVRQPLKELRVKNEELKDEKDLLDLIKEEVNVKEIVFDSKIKQEVELDTKITPKLKEEGQVREIIRYLQTLRKKAGLTPQDKISIHYSGSPQLTKILTKNKTLIQKETRAKDIARLSEKEVAVPEKKLKIDNQELNLVIKKVDKK</sequence>
<dbReference type="EMBL" id="BARV01006321">
    <property type="protein sequence ID" value="GAI11223.1"/>
    <property type="molecule type" value="Genomic_DNA"/>
</dbReference>
<dbReference type="GO" id="GO:0005524">
    <property type="term" value="F:ATP binding"/>
    <property type="evidence" value="ECO:0007669"/>
    <property type="project" value="UniProtKB-KW"/>
</dbReference>
<dbReference type="Gene3D" id="1.10.730.10">
    <property type="entry name" value="Isoleucyl-tRNA Synthetase, Domain 1"/>
    <property type="match status" value="1"/>
</dbReference>
<dbReference type="Pfam" id="PF19302">
    <property type="entry name" value="DUF5915"/>
    <property type="match status" value="1"/>
</dbReference>
<gene>
    <name evidence="2" type="ORF">S06H3_12946</name>
</gene>
<proteinExistence type="predicted"/>
<protein>
    <submittedName>
        <fullName evidence="2">Uncharacterized protein</fullName>
    </submittedName>
</protein>
<dbReference type="GO" id="GO:0004822">
    <property type="term" value="F:isoleucine-tRNA ligase activity"/>
    <property type="evidence" value="ECO:0007669"/>
    <property type="project" value="InterPro"/>
</dbReference>
<dbReference type="PANTHER" id="PTHR42780">
    <property type="entry name" value="SOLEUCYL-TRNA SYNTHETASE"/>
    <property type="match status" value="1"/>
</dbReference>
<feature type="non-terminal residue" evidence="2">
    <location>
        <position position="1"/>
    </location>
</feature>
<dbReference type="GO" id="GO:0006428">
    <property type="term" value="P:isoleucyl-tRNA aminoacylation"/>
    <property type="evidence" value="ECO:0007669"/>
    <property type="project" value="TreeGrafter"/>
</dbReference>
<dbReference type="AlphaFoldDB" id="X1KWY3"/>
<dbReference type="PANTHER" id="PTHR42780:SF1">
    <property type="entry name" value="ISOLEUCINE--TRNA LIGASE, CYTOPLASMIC"/>
    <property type="match status" value="1"/>
</dbReference>
<dbReference type="InterPro" id="IPR009080">
    <property type="entry name" value="tRNAsynth_Ia_anticodon-bd"/>
</dbReference>
<dbReference type="SUPFAM" id="SSF47323">
    <property type="entry name" value="Anticodon-binding domain of a subclass of class I aminoacyl-tRNA synthetases"/>
    <property type="match status" value="2"/>
</dbReference>
<organism evidence="2">
    <name type="scientific">marine sediment metagenome</name>
    <dbReference type="NCBI Taxonomy" id="412755"/>
    <lineage>
        <taxon>unclassified sequences</taxon>
        <taxon>metagenomes</taxon>
        <taxon>ecological metagenomes</taxon>
    </lineage>
</organism>
<dbReference type="InterPro" id="IPR023586">
    <property type="entry name" value="Ile-tRNA-ligase_type2"/>
</dbReference>
<name>X1KWY3_9ZZZZ</name>
<accession>X1KWY3</accession>
<reference evidence="2" key="1">
    <citation type="journal article" date="2014" name="Front. Microbiol.">
        <title>High frequency of phylogenetically diverse reductive dehalogenase-homologous genes in deep subseafloor sedimentary metagenomes.</title>
        <authorList>
            <person name="Kawai M."/>
            <person name="Futagami T."/>
            <person name="Toyoda A."/>
            <person name="Takaki Y."/>
            <person name="Nishi S."/>
            <person name="Hori S."/>
            <person name="Arai W."/>
            <person name="Tsubouchi T."/>
            <person name="Morono Y."/>
            <person name="Uchiyama I."/>
            <person name="Ito T."/>
            <person name="Fujiyama A."/>
            <person name="Inagaki F."/>
            <person name="Takami H."/>
        </authorList>
    </citation>
    <scope>NUCLEOTIDE SEQUENCE</scope>
    <source>
        <strain evidence="2">Expedition CK06-06</strain>
    </source>
</reference>